<dbReference type="Pfam" id="PF07591">
    <property type="entry name" value="PT-HINT"/>
    <property type="match status" value="1"/>
</dbReference>
<dbReference type="CDD" id="cd00081">
    <property type="entry name" value="Hint"/>
    <property type="match status" value="1"/>
</dbReference>
<dbReference type="InterPro" id="IPR036844">
    <property type="entry name" value="Hint_dom_sf"/>
</dbReference>
<dbReference type="Gene3D" id="2.170.16.10">
    <property type="entry name" value="Hedgehog/Intein (Hint) domain"/>
    <property type="match status" value="1"/>
</dbReference>
<dbReference type="InterPro" id="IPR056823">
    <property type="entry name" value="TEN-like_YD-shell"/>
</dbReference>
<feature type="region of interest" description="Disordered" evidence="2">
    <location>
        <begin position="157"/>
        <end position="177"/>
    </location>
</feature>
<keyword evidence="5" id="KW-1185">Reference proteome</keyword>
<dbReference type="Proteomes" id="UP001519863">
    <property type="component" value="Unassembled WGS sequence"/>
</dbReference>
<keyword evidence="1" id="KW-0677">Repeat</keyword>
<protein>
    <recommendedName>
        <fullName evidence="3">Hint domain-containing protein</fullName>
    </recommendedName>
</protein>
<dbReference type="InterPro" id="IPR050708">
    <property type="entry name" value="T6SS_VgrG/RHS"/>
</dbReference>
<accession>A0ABS7AXQ4</accession>
<gene>
    <name evidence="4" type="ORF">KZ829_06220</name>
</gene>
<feature type="compositionally biased region" description="Polar residues" evidence="2">
    <location>
        <begin position="761"/>
        <end position="770"/>
    </location>
</feature>
<name>A0ABS7AXQ4_9ACTN</name>
<comment type="caution">
    <text evidence="4">The sequence shown here is derived from an EMBL/GenBank/DDBJ whole genome shotgun (WGS) entry which is preliminary data.</text>
</comment>
<evidence type="ECO:0000259" key="3">
    <source>
        <dbReference type="SMART" id="SM00306"/>
    </source>
</evidence>
<dbReference type="NCBIfam" id="TIGR03696">
    <property type="entry name" value="Rhs_assc_core"/>
    <property type="match status" value="1"/>
</dbReference>
<proteinExistence type="predicted"/>
<evidence type="ECO:0000256" key="1">
    <source>
        <dbReference type="ARBA" id="ARBA00022737"/>
    </source>
</evidence>
<dbReference type="SMART" id="SM00306">
    <property type="entry name" value="HintN"/>
    <property type="match status" value="1"/>
</dbReference>
<organism evidence="4 5">
    <name type="scientific">Actinoplanes hulinensis</name>
    <dbReference type="NCBI Taxonomy" id="1144547"/>
    <lineage>
        <taxon>Bacteria</taxon>
        <taxon>Bacillati</taxon>
        <taxon>Actinomycetota</taxon>
        <taxon>Actinomycetes</taxon>
        <taxon>Micromonosporales</taxon>
        <taxon>Micromonosporaceae</taxon>
        <taxon>Actinoplanes</taxon>
    </lineage>
</organism>
<dbReference type="InterPro" id="IPR030934">
    <property type="entry name" value="Intein_C"/>
</dbReference>
<feature type="compositionally biased region" description="Polar residues" evidence="2">
    <location>
        <begin position="157"/>
        <end position="169"/>
    </location>
</feature>
<evidence type="ECO:0000313" key="4">
    <source>
        <dbReference type="EMBL" id="MBW6433339.1"/>
    </source>
</evidence>
<feature type="compositionally biased region" description="Basic and acidic residues" evidence="2">
    <location>
        <begin position="749"/>
        <end position="760"/>
    </location>
</feature>
<reference evidence="4 5" key="1">
    <citation type="journal article" date="2013" name="Antonie Van Leeuwenhoek">
        <title>Actinoplanes hulinensis sp. nov., a novel actinomycete isolated from soybean root (Glycine max (L.) Merr).</title>
        <authorList>
            <person name="Shen Y."/>
            <person name="Liu C."/>
            <person name="Wang X."/>
            <person name="Zhao J."/>
            <person name="Jia F."/>
            <person name="Zhang Y."/>
            <person name="Wang L."/>
            <person name="Yang D."/>
            <person name="Xiang W."/>
        </authorList>
    </citation>
    <scope>NUCLEOTIDE SEQUENCE [LARGE SCALE GENOMIC DNA]</scope>
    <source>
        <strain evidence="4 5">NEAU-M9</strain>
    </source>
</reference>
<dbReference type="Pfam" id="PF25023">
    <property type="entry name" value="TEN_YD-shell"/>
    <property type="match status" value="2"/>
</dbReference>
<dbReference type="PROSITE" id="PS50818">
    <property type="entry name" value="INTEIN_C_TER"/>
    <property type="match status" value="1"/>
</dbReference>
<dbReference type="SUPFAM" id="SSF51294">
    <property type="entry name" value="Hedgehog/intein (Hint) domain"/>
    <property type="match status" value="1"/>
</dbReference>
<dbReference type="PANTHER" id="PTHR32305">
    <property type="match status" value="1"/>
</dbReference>
<dbReference type="EMBL" id="JAHXZI010000002">
    <property type="protein sequence ID" value="MBW6433339.1"/>
    <property type="molecule type" value="Genomic_DNA"/>
</dbReference>
<dbReference type="Gene3D" id="2.180.10.10">
    <property type="entry name" value="RHS repeat-associated core"/>
    <property type="match status" value="1"/>
</dbReference>
<feature type="domain" description="Hint" evidence="3">
    <location>
        <begin position="1912"/>
        <end position="2016"/>
    </location>
</feature>
<dbReference type="RefSeq" id="WP_220142840.1">
    <property type="nucleotide sequence ID" value="NZ_JAHXZI010000002.1"/>
</dbReference>
<feature type="region of interest" description="Disordered" evidence="2">
    <location>
        <begin position="749"/>
        <end position="778"/>
    </location>
</feature>
<dbReference type="InterPro" id="IPR003587">
    <property type="entry name" value="Hint_dom_N"/>
</dbReference>
<evidence type="ECO:0000256" key="2">
    <source>
        <dbReference type="SAM" id="MobiDB-lite"/>
    </source>
</evidence>
<sequence>MTSFLTYHWVAQELSGERDVPAAAAKDFGTVRVQTAPPPADSGTWTGPADSRWPTAGTVEIALASANGRSASAKAGSIPVTVEPVPGKPAPDRVRVSVMPEDQSRKLGVSGPVIAVEGDKPGDIKTTIDYSSFSGLYGGSWASRVRLVGLPSCAATTPQNQECQSTTPVAATKPAGNPSISTTMSLSGSSATVMTASADDESGEGDYKASDLQASGSWTAGDSSGGFNYSNPIKVPSAPGPSPDVALSYSSQGVDARMAGRNNQASWAGDGWEYSPGMIERSYAGCADDLGKVDEKDPNNKEKKTGDQCWKGKSPNITVSLEGANATLVKDDKSGAWRPAQESDWKVEYEGAPATKSDATTEHWVITTADGTRHYFASEVATANSRWTLPVFGNHDGENCHADAFKDSSCQQAWRWLLDKQIDVTGNMTRYYYKKETGHYGAVADKNNRVSFDRGGNLERIEYGLNTAFPDVAATAKVVFSTEDRCFAAECYKDGKPVAANWPDIPWDKECHAEPCTDKLAPVFFSIKRLTKITTQLRSGASTFNPVESWTLDQEFKSPKGAKSASLWLKSITHAGHVGGSITDPPVVFSGVELPNRVKVAPGVPIYSRHRINNIRTESGADIFVNYSEPDCDTYDLPTASNNSRLCYPVYWAPDGYSEPTLDWYRKYVVTEVTQNDRTADQPPILTRYSYSTDGGGTGVLWGWDDGEFTKKKHRTYSQWRGYAQVTVQIGQADTGKVLTTRKRFYRGLDDQPLPDDKSRSVQVTDSAGNSYADHPALAGSPFEEATLDGDSVVESSTTAYWVRKTAERERTGGSDKAYRVAPSVVKSRKLIAAGVWQQTETQTEYNDEGQVEWTSELGDIARPGDETCTRVTHVNSSDPWLRGLVSREETVSKACTEPVSRPADIISDVKTYYDKSETHGTAPSKGQVTRVDTLNEWKNGTPVYTTTVRKGYDELGRAESETDALGKVTRTYYTPAGPGPVTQTKTVNPLGHAVVTDQNPAWAVPTSILDANLKRTDLLHDAMGRLTKVWLPGRAKASATPNMEFSYLLRNNGPLAVTTKRLGPNGNYLTEVGLFDSLYRSVQKQQDSLKTKDGAAARLVTGTGYNDRGQVEYKSEENYAVGAPSSELLEITPGEDRSRLVSGYDRLGRVVEESLWSANVKKWSTTTAYGGDPAGWQVAVTPPQGGTATATIENATGETIEKREFHGPRPEGAFDATKYTYTSRGDLETVVKGGLTWKYEYDLRGREVKTTDPDKGVTNVEYNNADDVIKSVDDEDQVVTTEYDDLGRQKERYFNGVLAAEWKYDSVAKGHLTKASSIVNGHAFTRQIYLYNDAYQIADEESVIPAMPGLTALAGKYITTHTYTTNGMLYRSSLPKVGSMEKETLTRTYDDLGNVVKLAGTSSPSGTVRTYVDRSTYSPYGELLNRWLGTPVGEKPQAYQNYVYDDVTRRLQEFYFDRDGTVPNVAALKYDYDDAGNVLSMDNRPLDADGNVRSGQEDVQCFRYDHLRRLTDAWSQTAETCGTADPGTVGGKAPYWQSWKFDQYGSRTSATDHLSGKTSDYGYEAGSAAVRTVTTGDQVDHYDWNERGDLEYRKVGDRSEKFEWSPHGKLTKISAPEGDTTMVYDVDGNRIARIDPGGAASVFVYGHEYNSAGAAGTNTTRYYEHAGDTVASRTDTTTRKGDIIWLGADPQGSATWAVNSVTRVETVKYNDPYGNPRSGTTAPQWPAGQRGFVGGVGDPTGLTLLGARFYDPRLGAFISVDPEIDEYDPQRMHPYAYANNNPTTFSDPDGLFWGSIKNGIQKAASSVASAATTAAKAVVDNAGTIADVAGAVAVVAAVLPPPAQVVAAAAGAVAAVAGAIDTAKSCVGGDVAGCAMGIAGMVPGVRQAKTAARGASAVKSAVKQAEPPKGCNSFVPGTRVLMSDGSYKPIEDIAIDDVVWAADPETGESGARPVTAQIIGSGDKRLVEISIDADADGESDGKVTATDGHPFWVDDERKWLSAERLQPGQSLLRPDGSRVTVLDVAAYDAVATVYNLTVDDIHTYFVEVGDEQLLVHNQGGADPEACPVIAAAQKLADDTQAQEGLTRKTRPSMAESIQITLDDLTIEVISKTSVKGAMPKLHPQVQRVLDFIPKRNKQRSNGHGQCGLPQCLSDALDRGLDPRGAKVAAYSVHNNKDHPSHKQPAGPCRSCRVLSRYFDLNWLTKWL</sequence>
<dbReference type="PANTHER" id="PTHR32305:SF17">
    <property type="entry name" value="TRNA NUCLEASE WAPA"/>
    <property type="match status" value="1"/>
</dbReference>
<dbReference type="InterPro" id="IPR022385">
    <property type="entry name" value="Rhs_assc_core"/>
</dbReference>
<evidence type="ECO:0000313" key="5">
    <source>
        <dbReference type="Proteomes" id="UP001519863"/>
    </source>
</evidence>